<evidence type="ECO:0000259" key="1">
    <source>
        <dbReference type="Pfam" id="PF07693"/>
    </source>
</evidence>
<dbReference type="InterPro" id="IPR027417">
    <property type="entry name" value="P-loop_NTPase"/>
</dbReference>
<accession>A0AAW4L5R4</accession>
<proteinExistence type="predicted"/>
<dbReference type="AlphaFoldDB" id="A0AAW4L5R4"/>
<organism evidence="2 3">
    <name type="scientific">Geoanaerobacter pelophilus</name>
    <dbReference type="NCBI Taxonomy" id="60036"/>
    <lineage>
        <taxon>Bacteria</taxon>
        <taxon>Pseudomonadati</taxon>
        <taxon>Thermodesulfobacteriota</taxon>
        <taxon>Desulfuromonadia</taxon>
        <taxon>Geobacterales</taxon>
        <taxon>Geobacteraceae</taxon>
        <taxon>Geoanaerobacter</taxon>
    </lineage>
</organism>
<sequence>MSNDRLLYMRQPDYVEDGVPFKNDLFERSLLAEKLTNYIYRLKDGCVIGIDAPWGEGKTYFGRNWASQLTQQGFKTIYLDAFEQDYAEDPFLLISAEILSALADAEQDESWSNFRDACVKVGKALLPATAKITINALGRLILGINDLSEIKEEFGDKLEEKLGDASEKFVRQRLQDYERDRKTAEHFRMALSDFAADQEKPVVFIIDELDRCKPSFAVNVIERIKHFFDTPNIVFVLLLNRTQLENAINGVYGAELDAHAYLGKFIHFFLRLPKRVSLDGQRDFNQAYCDYLSNHYKFQQTDAVRGFSDALAFFATIWGLSFRDLEKAYIHFTMGQPIGASAPIAAYLVALKLSQPELFHELSIGNKDGHSKALQLIGGLISTIKDHWLLPSLQALHHGAINGFDNIKPEVLSHVRYLIQGVGYRPETIMCSIAKKLDISFVD</sequence>
<reference evidence="2 3" key="1">
    <citation type="submission" date="2021-05" db="EMBL/GenBank/DDBJ databases">
        <title>The draft genome of Geobacter pelophilus DSM 12255.</title>
        <authorList>
            <person name="Xu Z."/>
            <person name="Masuda Y."/>
            <person name="Itoh H."/>
            <person name="Senoo K."/>
        </authorList>
    </citation>
    <scope>NUCLEOTIDE SEQUENCE [LARGE SCALE GENOMIC DNA]</scope>
    <source>
        <strain evidence="2 3">DSM 12255</strain>
    </source>
</reference>
<dbReference type="Pfam" id="PF07693">
    <property type="entry name" value="KAP_NTPase"/>
    <property type="match status" value="1"/>
</dbReference>
<keyword evidence="3" id="KW-1185">Reference proteome</keyword>
<evidence type="ECO:0000313" key="2">
    <source>
        <dbReference type="EMBL" id="MBT0666238.1"/>
    </source>
</evidence>
<evidence type="ECO:0000313" key="3">
    <source>
        <dbReference type="Proteomes" id="UP000811899"/>
    </source>
</evidence>
<dbReference type="EMBL" id="JAHCVJ010000010">
    <property type="protein sequence ID" value="MBT0666238.1"/>
    <property type="molecule type" value="Genomic_DNA"/>
</dbReference>
<protein>
    <submittedName>
        <fullName evidence="2">KAP family NTPase</fullName>
    </submittedName>
</protein>
<gene>
    <name evidence="2" type="ORF">KI809_18155</name>
</gene>
<name>A0AAW4L5R4_9BACT</name>
<comment type="caution">
    <text evidence="2">The sequence shown here is derived from an EMBL/GenBank/DDBJ whole genome shotgun (WGS) entry which is preliminary data.</text>
</comment>
<dbReference type="Proteomes" id="UP000811899">
    <property type="component" value="Unassembled WGS sequence"/>
</dbReference>
<dbReference type="InterPro" id="IPR011646">
    <property type="entry name" value="KAP_P-loop"/>
</dbReference>
<dbReference type="Gene3D" id="3.40.50.300">
    <property type="entry name" value="P-loop containing nucleotide triphosphate hydrolases"/>
    <property type="match status" value="1"/>
</dbReference>
<dbReference type="RefSeq" id="WP_214173013.1">
    <property type="nucleotide sequence ID" value="NZ_JAHCVJ010000010.1"/>
</dbReference>
<dbReference type="SUPFAM" id="SSF52540">
    <property type="entry name" value="P-loop containing nucleoside triphosphate hydrolases"/>
    <property type="match status" value="1"/>
</dbReference>
<feature type="domain" description="KAP NTPase" evidence="1">
    <location>
        <begin position="29"/>
        <end position="296"/>
    </location>
</feature>